<gene>
    <name evidence="2" type="ORF">MEDL_2196</name>
</gene>
<organism evidence="2 3">
    <name type="scientific">Mytilus edulis</name>
    <name type="common">Blue mussel</name>
    <dbReference type="NCBI Taxonomy" id="6550"/>
    <lineage>
        <taxon>Eukaryota</taxon>
        <taxon>Metazoa</taxon>
        <taxon>Spiralia</taxon>
        <taxon>Lophotrochozoa</taxon>
        <taxon>Mollusca</taxon>
        <taxon>Bivalvia</taxon>
        <taxon>Autobranchia</taxon>
        <taxon>Pteriomorphia</taxon>
        <taxon>Mytilida</taxon>
        <taxon>Mytiloidea</taxon>
        <taxon>Mytilidae</taxon>
        <taxon>Mytilinae</taxon>
        <taxon>Mytilus</taxon>
    </lineage>
</organism>
<name>A0A8S3PY76_MYTED</name>
<feature type="compositionally biased region" description="Low complexity" evidence="1">
    <location>
        <begin position="54"/>
        <end position="67"/>
    </location>
</feature>
<keyword evidence="3" id="KW-1185">Reference proteome</keyword>
<accession>A0A8S3PY76</accession>
<reference evidence="2" key="1">
    <citation type="submission" date="2021-03" db="EMBL/GenBank/DDBJ databases">
        <authorList>
            <person name="Bekaert M."/>
        </authorList>
    </citation>
    <scope>NUCLEOTIDE SEQUENCE</scope>
</reference>
<evidence type="ECO:0000256" key="1">
    <source>
        <dbReference type="SAM" id="MobiDB-lite"/>
    </source>
</evidence>
<evidence type="ECO:0000313" key="3">
    <source>
        <dbReference type="Proteomes" id="UP000683360"/>
    </source>
</evidence>
<dbReference type="EMBL" id="CAJPWZ010000141">
    <property type="protein sequence ID" value="CAG2186587.1"/>
    <property type="molecule type" value="Genomic_DNA"/>
</dbReference>
<sequence>MSGNNYDQTDHCSTEADTTQFNCQRRLGSTTTVDQNSNSEDSPNNCRTNDNIPTLKTTTGKSTTTLTEQNDNRDKLRAEQTTTPQKPRYNNAQLSAATETPTTIADQNNNSEILTTTAEPNDNRGTNYDRTDYSLRGRYSNGSNWVVDWKLNYHCRSNK</sequence>
<feature type="compositionally biased region" description="Polar residues" evidence="1">
    <location>
        <begin position="29"/>
        <end position="52"/>
    </location>
</feature>
<proteinExistence type="predicted"/>
<protein>
    <submittedName>
        <fullName evidence="2">Uncharacterized protein</fullName>
    </submittedName>
</protein>
<feature type="region of interest" description="Disordered" evidence="1">
    <location>
        <begin position="29"/>
        <end position="86"/>
    </location>
</feature>
<evidence type="ECO:0000313" key="2">
    <source>
        <dbReference type="EMBL" id="CAG2186587.1"/>
    </source>
</evidence>
<comment type="caution">
    <text evidence="2">The sequence shown here is derived from an EMBL/GenBank/DDBJ whole genome shotgun (WGS) entry which is preliminary data.</text>
</comment>
<dbReference type="Proteomes" id="UP000683360">
    <property type="component" value="Unassembled WGS sequence"/>
</dbReference>
<dbReference type="AlphaFoldDB" id="A0A8S3PY76"/>